<name>A0A9W9PEN1_PENCI</name>
<evidence type="ECO:0000259" key="2">
    <source>
        <dbReference type="Pfam" id="PF07859"/>
    </source>
</evidence>
<dbReference type="InterPro" id="IPR050300">
    <property type="entry name" value="GDXG_lipolytic_enzyme"/>
</dbReference>
<keyword evidence="1" id="KW-0378">Hydrolase</keyword>
<sequence>MAQTDHGDPKLHNLQPQTHLLPLHNSIPPELEPRFDPIYVEYYNKYNVGRLHTHEIPIEKYRKDPIRYTISYGRAEGPDIFRITEQKCPVNGGEVTIRIFEPAPKVDENGYSKERAAYLNFHGGGWVFGGLQVDHDFCKRIVDGLDGDLVAFDVDYRLAPENKYPIPVDDCWTAFNWIRESKAEEFNLDLDRFAVGGASAGGHLAAVIAHLCRDANIPLRLQILTVPICDLHNVFTSDGQFDRDNCPYESYREMEFAPALPAARMAYFHRNFLGVPRPPPSTDDWKMSPMLATDFRNLAPALVSTAELDPLRDEGEAYADKLETAGTRVELHRYAGAPHLIAGLDGILQGGRLYNCRVIAALRREVGSASTSN</sequence>
<dbReference type="EMBL" id="JAPQKT010000001">
    <property type="protein sequence ID" value="KAJ5241889.1"/>
    <property type="molecule type" value="Genomic_DNA"/>
</dbReference>
<dbReference type="OrthoDB" id="408631at2759"/>
<feature type="domain" description="Alpha/beta hydrolase fold-3" evidence="2">
    <location>
        <begin position="119"/>
        <end position="340"/>
    </location>
</feature>
<reference evidence="3" key="2">
    <citation type="journal article" date="2023" name="IMA Fungus">
        <title>Comparative genomic study of the Penicillium genus elucidates a diverse pangenome and 15 lateral gene transfer events.</title>
        <authorList>
            <person name="Petersen C."/>
            <person name="Sorensen T."/>
            <person name="Nielsen M.R."/>
            <person name="Sondergaard T.E."/>
            <person name="Sorensen J.L."/>
            <person name="Fitzpatrick D.A."/>
            <person name="Frisvad J.C."/>
            <person name="Nielsen K.L."/>
        </authorList>
    </citation>
    <scope>NUCLEOTIDE SEQUENCE</scope>
    <source>
        <strain evidence="3">IBT 23319</strain>
    </source>
</reference>
<dbReference type="Gene3D" id="3.40.50.1820">
    <property type="entry name" value="alpha/beta hydrolase"/>
    <property type="match status" value="1"/>
</dbReference>
<reference evidence="3" key="1">
    <citation type="submission" date="2022-11" db="EMBL/GenBank/DDBJ databases">
        <authorList>
            <person name="Petersen C."/>
        </authorList>
    </citation>
    <scope>NUCLEOTIDE SEQUENCE</scope>
    <source>
        <strain evidence="3">IBT 23319</strain>
    </source>
</reference>
<dbReference type="GO" id="GO:0072330">
    <property type="term" value="P:monocarboxylic acid biosynthetic process"/>
    <property type="evidence" value="ECO:0007669"/>
    <property type="project" value="UniProtKB-ARBA"/>
</dbReference>
<dbReference type="Pfam" id="PF07859">
    <property type="entry name" value="Abhydrolase_3"/>
    <property type="match status" value="1"/>
</dbReference>
<dbReference type="InterPro" id="IPR013094">
    <property type="entry name" value="AB_hydrolase_3"/>
</dbReference>
<dbReference type="AlphaFoldDB" id="A0A9W9PEN1"/>
<gene>
    <name evidence="3" type="ORF">N7469_000216</name>
</gene>
<proteinExistence type="predicted"/>
<organism evidence="3 4">
    <name type="scientific">Penicillium citrinum</name>
    <dbReference type="NCBI Taxonomy" id="5077"/>
    <lineage>
        <taxon>Eukaryota</taxon>
        <taxon>Fungi</taxon>
        <taxon>Dikarya</taxon>
        <taxon>Ascomycota</taxon>
        <taxon>Pezizomycotina</taxon>
        <taxon>Eurotiomycetes</taxon>
        <taxon>Eurotiomycetidae</taxon>
        <taxon>Eurotiales</taxon>
        <taxon>Aspergillaceae</taxon>
        <taxon>Penicillium</taxon>
    </lineage>
</organism>
<dbReference type="GO" id="GO:0017000">
    <property type="term" value="P:antibiotic biosynthetic process"/>
    <property type="evidence" value="ECO:0007669"/>
    <property type="project" value="UniProtKB-ARBA"/>
</dbReference>
<dbReference type="PANTHER" id="PTHR48081:SF8">
    <property type="entry name" value="ALPHA_BETA HYDROLASE FOLD-3 DOMAIN-CONTAINING PROTEIN-RELATED"/>
    <property type="match status" value="1"/>
</dbReference>
<accession>A0A9W9PEN1</accession>
<dbReference type="GO" id="GO:0016787">
    <property type="term" value="F:hydrolase activity"/>
    <property type="evidence" value="ECO:0007669"/>
    <property type="project" value="UniProtKB-KW"/>
</dbReference>
<evidence type="ECO:0000256" key="1">
    <source>
        <dbReference type="ARBA" id="ARBA00022801"/>
    </source>
</evidence>
<dbReference type="GeneID" id="81378303"/>
<dbReference type="Proteomes" id="UP001147733">
    <property type="component" value="Unassembled WGS sequence"/>
</dbReference>
<keyword evidence="4" id="KW-1185">Reference proteome</keyword>
<dbReference type="SUPFAM" id="SSF53474">
    <property type="entry name" value="alpha/beta-Hydrolases"/>
    <property type="match status" value="1"/>
</dbReference>
<evidence type="ECO:0000313" key="4">
    <source>
        <dbReference type="Proteomes" id="UP001147733"/>
    </source>
</evidence>
<protein>
    <recommendedName>
        <fullName evidence="2">Alpha/beta hydrolase fold-3 domain-containing protein</fullName>
    </recommendedName>
</protein>
<dbReference type="RefSeq" id="XP_056504893.1">
    <property type="nucleotide sequence ID" value="XM_056639136.1"/>
</dbReference>
<comment type="caution">
    <text evidence="3">The sequence shown here is derived from an EMBL/GenBank/DDBJ whole genome shotgun (WGS) entry which is preliminary data.</text>
</comment>
<evidence type="ECO:0000313" key="3">
    <source>
        <dbReference type="EMBL" id="KAJ5241889.1"/>
    </source>
</evidence>
<dbReference type="PANTHER" id="PTHR48081">
    <property type="entry name" value="AB HYDROLASE SUPERFAMILY PROTEIN C4A8.06C"/>
    <property type="match status" value="1"/>
</dbReference>
<dbReference type="InterPro" id="IPR029058">
    <property type="entry name" value="AB_hydrolase_fold"/>
</dbReference>